<dbReference type="InterPro" id="IPR015422">
    <property type="entry name" value="PyrdxlP-dep_Trfase_small"/>
</dbReference>
<comment type="caution">
    <text evidence="7">The sequence shown here is derived from an EMBL/GenBank/DDBJ whole genome shotgun (WGS) entry which is preliminary data.</text>
</comment>
<name>A0A427XVN4_9TREE</name>
<comment type="cofactor">
    <cofactor evidence="1">
        <name>pyridoxal 5'-phosphate</name>
        <dbReference type="ChEBI" id="CHEBI:597326"/>
    </cofactor>
</comment>
<dbReference type="STRING" id="1890683.A0A427XVN4"/>
<dbReference type="InterPro" id="IPR050103">
    <property type="entry name" value="Class-III_PLP-dep_AT"/>
</dbReference>
<keyword evidence="8" id="KW-1185">Reference proteome</keyword>
<dbReference type="AlphaFoldDB" id="A0A427XVN4"/>
<evidence type="ECO:0000313" key="7">
    <source>
        <dbReference type="EMBL" id="RSH82893.1"/>
    </source>
</evidence>
<dbReference type="Gene3D" id="3.40.640.10">
    <property type="entry name" value="Type I PLP-dependent aspartate aminotransferase-like (Major domain)"/>
    <property type="match status" value="1"/>
</dbReference>
<dbReference type="Pfam" id="PF00202">
    <property type="entry name" value="Aminotran_3"/>
    <property type="match status" value="1"/>
</dbReference>
<evidence type="ECO:0000256" key="1">
    <source>
        <dbReference type="ARBA" id="ARBA00001933"/>
    </source>
</evidence>
<dbReference type="InterPro" id="IPR015424">
    <property type="entry name" value="PyrdxlP-dep_Trfase"/>
</dbReference>
<dbReference type="FunFam" id="3.40.640.10:FF:000013">
    <property type="entry name" value="4-aminobutyrate aminotransferase"/>
    <property type="match status" value="1"/>
</dbReference>
<keyword evidence="5 6" id="KW-0663">Pyridoxal phosphate</keyword>
<dbReference type="CDD" id="cd00610">
    <property type="entry name" value="OAT_like"/>
    <property type="match status" value="1"/>
</dbReference>
<dbReference type="PANTHER" id="PTHR11986">
    <property type="entry name" value="AMINOTRANSFERASE CLASS III"/>
    <property type="match status" value="1"/>
</dbReference>
<dbReference type="InterPro" id="IPR015421">
    <property type="entry name" value="PyrdxlP-dep_Trfase_major"/>
</dbReference>
<evidence type="ECO:0000313" key="8">
    <source>
        <dbReference type="Proteomes" id="UP000279259"/>
    </source>
</evidence>
<evidence type="ECO:0008006" key="9">
    <source>
        <dbReference type="Google" id="ProtNLM"/>
    </source>
</evidence>
<dbReference type="PROSITE" id="PS00600">
    <property type="entry name" value="AA_TRANSFER_CLASS_3"/>
    <property type="match status" value="1"/>
</dbReference>
<evidence type="ECO:0000256" key="3">
    <source>
        <dbReference type="ARBA" id="ARBA00022576"/>
    </source>
</evidence>
<dbReference type="InterPro" id="IPR049704">
    <property type="entry name" value="Aminotrans_3_PPA_site"/>
</dbReference>
<dbReference type="Proteomes" id="UP000279259">
    <property type="component" value="Unassembled WGS sequence"/>
</dbReference>
<accession>A0A427XVN4</accession>
<evidence type="ECO:0000256" key="5">
    <source>
        <dbReference type="ARBA" id="ARBA00022898"/>
    </source>
</evidence>
<dbReference type="EMBL" id="RSCD01000026">
    <property type="protein sequence ID" value="RSH82893.1"/>
    <property type="molecule type" value="Genomic_DNA"/>
</dbReference>
<dbReference type="Gene3D" id="3.90.1150.10">
    <property type="entry name" value="Aspartate Aminotransferase, domain 1"/>
    <property type="match status" value="1"/>
</dbReference>
<evidence type="ECO:0000256" key="2">
    <source>
        <dbReference type="ARBA" id="ARBA00008954"/>
    </source>
</evidence>
<reference evidence="7 8" key="1">
    <citation type="submission" date="2018-11" db="EMBL/GenBank/DDBJ databases">
        <title>Genome sequence of Saitozyma podzolica DSM 27192.</title>
        <authorList>
            <person name="Aliyu H."/>
            <person name="Gorte O."/>
            <person name="Ochsenreither K."/>
        </authorList>
    </citation>
    <scope>NUCLEOTIDE SEQUENCE [LARGE SCALE GENOMIC DNA]</scope>
    <source>
        <strain evidence="7 8">DSM 27192</strain>
    </source>
</reference>
<dbReference type="GO" id="GO:0042802">
    <property type="term" value="F:identical protein binding"/>
    <property type="evidence" value="ECO:0007669"/>
    <property type="project" value="TreeGrafter"/>
</dbReference>
<keyword evidence="3" id="KW-0032">Aminotransferase</keyword>
<organism evidence="7 8">
    <name type="scientific">Saitozyma podzolica</name>
    <dbReference type="NCBI Taxonomy" id="1890683"/>
    <lineage>
        <taxon>Eukaryota</taxon>
        <taxon>Fungi</taxon>
        <taxon>Dikarya</taxon>
        <taxon>Basidiomycota</taxon>
        <taxon>Agaricomycotina</taxon>
        <taxon>Tremellomycetes</taxon>
        <taxon>Tremellales</taxon>
        <taxon>Trimorphomycetaceae</taxon>
        <taxon>Saitozyma</taxon>
    </lineage>
</organism>
<comment type="similarity">
    <text evidence="2 6">Belongs to the class-III pyridoxal-phosphate-dependent aminotransferase family.</text>
</comment>
<dbReference type="InterPro" id="IPR005814">
    <property type="entry name" value="Aminotrans_3"/>
</dbReference>
<protein>
    <recommendedName>
        <fullName evidence="9">4-aminobutyrate transaminase</fullName>
    </recommendedName>
</protein>
<gene>
    <name evidence="7" type="ORF">EHS25_005883</name>
</gene>
<evidence type="ECO:0000256" key="6">
    <source>
        <dbReference type="RuleBase" id="RU003560"/>
    </source>
</evidence>
<dbReference type="PANTHER" id="PTHR11986:SF79">
    <property type="entry name" value="ACETYLORNITHINE AMINOTRANSFERASE, MITOCHONDRIAL"/>
    <property type="match status" value="1"/>
</dbReference>
<evidence type="ECO:0000256" key="4">
    <source>
        <dbReference type="ARBA" id="ARBA00022679"/>
    </source>
</evidence>
<keyword evidence="4" id="KW-0808">Transferase</keyword>
<proteinExistence type="inferred from homology"/>
<dbReference type="SUPFAM" id="SSF53383">
    <property type="entry name" value="PLP-dependent transferases"/>
    <property type="match status" value="1"/>
</dbReference>
<sequence length="474" mass="51399">MPAALLSTTHIRPLELKRAPHLTTSTAGLQDIAEKHITKGLGRLRDHVFKEGKGLREGRQLLDFSSGIGVTSLGHAHPDVTAAIIAQAQSIIHVQCAIALSEPYVQLVESLLAMMPDPSLDSFFFWNSGSEAIEAAIKVARTSTKRNNIIVMQGGYHGRTSGAAALTRSKTSFFSGTGPLMPCVYTTAFPYWHALGFPKDTPEDVLVDHAIMQVENLLQQQTAPEDTAAIFLEPVIGEGGYIPAPTRYVQHLRELCTKHGILLVADEIQTGFYRTGKPFAIEHSGVVPDVIVYAKGFANGMPISGIVTRKEIMDSMAPGSLGGTYSGNVVACAAALATTRYMRTHDIAANVNARSEQIFQGLKAIQEDTANGGWIIEEVRGKGLMVAMEFKDPQSKLTSKHHLGDNVKLPAYLSKLVQDACLDRGLLTLTTSIYPVLRMIPALILSEEEVDEMLRIMAESVKEVASKVETQARA</sequence>
<dbReference type="PIRSF" id="PIRSF000521">
    <property type="entry name" value="Transaminase_4ab_Lys_Orn"/>
    <property type="match status" value="1"/>
</dbReference>
<dbReference type="OrthoDB" id="10260828at2759"/>
<dbReference type="GO" id="GO:0008483">
    <property type="term" value="F:transaminase activity"/>
    <property type="evidence" value="ECO:0007669"/>
    <property type="project" value="UniProtKB-KW"/>
</dbReference>
<dbReference type="GO" id="GO:0030170">
    <property type="term" value="F:pyridoxal phosphate binding"/>
    <property type="evidence" value="ECO:0007669"/>
    <property type="project" value="InterPro"/>
</dbReference>